<dbReference type="EMBL" id="JAEPRB010000530">
    <property type="protein sequence ID" value="KAG2215279.1"/>
    <property type="molecule type" value="Genomic_DNA"/>
</dbReference>
<dbReference type="AlphaFoldDB" id="A0A8H7RPE1"/>
<keyword evidence="3" id="KW-1185">Reference proteome</keyword>
<organism evidence="2 3">
    <name type="scientific">Circinella minor</name>
    <dbReference type="NCBI Taxonomy" id="1195481"/>
    <lineage>
        <taxon>Eukaryota</taxon>
        <taxon>Fungi</taxon>
        <taxon>Fungi incertae sedis</taxon>
        <taxon>Mucoromycota</taxon>
        <taxon>Mucoromycotina</taxon>
        <taxon>Mucoromycetes</taxon>
        <taxon>Mucorales</taxon>
        <taxon>Lichtheimiaceae</taxon>
        <taxon>Circinella</taxon>
    </lineage>
</organism>
<sequence length="202" mass="23459">MSMATSSCTFIPTSPPQERQLDGESSDDENNNNDEDDEDDNENVNDDDNNGDHLPDGIIELQNGDGFIKRRKSPKVICFCGYRLAQAPLDYYQELVMLYLPWRDEEIDVLLVDCETTFRRNQEAILANHREFTTFDDATLMKALEMSKEINPLDKYELDEMQNEQYVDVMGEAGAYEHVPYQEMIVHPERLDNDEYEALIVW</sequence>
<evidence type="ECO:0000256" key="1">
    <source>
        <dbReference type="SAM" id="MobiDB-lite"/>
    </source>
</evidence>
<gene>
    <name evidence="2" type="ORF">INT45_012701</name>
</gene>
<dbReference type="Proteomes" id="UP000646827">
    <property type="component" value="Unassembled WGS sequence"/>
</dbReference>
<name>A0A8H7RPE1_9FUNG</name>
<feature type="compositionally biased region" description="Polar residues" evidence="1">
    <location>
        <begin position="1"/>
        <end position="12"/>
    </location>
</feature>
<dbReference type="OrthoDB" id="2288958at2759"/>
<reference evidence="2 3" key="1">
    <citation type="submission" date="2020-12" db="EMBL/GenBank/DDBJ databases">
        <title>Metabolic potential, ecology and presence of endohyphal bacteria is reflected in genomic diversity of Mucoromycotina.</title>
        <authorList>
            <person name="Muszewska A."/>
            <person name="Okrasinska A."/>
            <person name="Steczkiewicz K."/>
            <person name="Drgas O."/>
            <person name="Orlowska M."/>
            <person name="Perlinska-Lenart U."/>
            <person name="Aleksandrzak-Piekarczyk T."/>
            <person name="Szatraj K."/>
            <person name="Zielenkiewicz U."/>
            <person name="Pilsyk S."/>
            <person name="Malc E."/>
            <person name="Mieczkowski P."/>
            <person name="Kruszewska J.S."/>
            <person name="Biernat P."/>
            <person name="Pawlowska J."/>
        </authorList>
    </citation>
    <scope>NUCLEOTIDE SEQUENCE [LARGE SCALE GENOMIC DNA]</scope>
    <source>
        <strain evidence="2 3">CBS 142.35</strain>
    </source>
</reference>
<evidence type="ECO:0000313" key="2">
    <source>
        <dbReference type="EMBL" id="KAG2215279.1"/>
    </source>
</evidence>
<feature type="region of interest" description="Disordered" evidence="1">
    <location>
        <begin position="1"/>
        <end position="58"/>
    </location>
</feature>
<comment type="caution">
    <text evidence="2">The sequence shown here is derived from an EMBL/GenBank/DDBJ whole genome shotgun (WGS) entry which is preliminary data.</text>
</comment>
<proteinExistence type="predicted"/>
<accession>A0A8H7RPE1</accession>
<feature type="compositionally biased region" description="Acidic residues" evidence="1">
    <location>
        <begin position="24"/>
        <end position="49"/>
    </location>
</feature>
<protein>
    <submittedName>
        <fullName evidence="2">Uncharacterized protein</fullName>
    </submittedName>
</protein>
<evidence type="ECO:0000313" key="3">
    <source>
        <dbReference type="Proteomes" id="UP000646827"/>
    </source>
</evidence>